<name>A0AB94IVK0_9BACT</name>
<dbReference type="SUPFAM" id="SSF53335">
    <property type="entry name" value="S-adenosyl-L-methionine-dependent methyltransferases"/>
    <property type="match status" value="1"/>
</dbReference>
<evidence type="ECO:0000259" key="1">
    <source>
        <dbReference type="Pfam" id="PF13649"/>
    </source>
</evidence>
<dbReference type="InterPro" id="IPR029063">
    <property type="entry name" value="SAM-dependent_MTases_sf"/>
</dbReference>
<keyword evidence="2" id="KW-0489">Methyltransferase</keyword>
<reference evidence="3" key="1">
    <citation type="submission" date="2010-03" db="EMBL/GenBank/DDBJ databases">
        <title>The genome sequence of Synergistetes sp. SGP1.</title>
        <authorList>
            <consortium name="metaHIT consortium -- http://www.metahit.eu/"/>
            <person name="Pajon A."/>
            <person name="Turner K."/>
            <person name="Parkhill J."/>
            <person name="Wade W."/>
            <person name="Vartoukian S."/>
        </authorList>
    </citation>
    <scope>NUCLEOTIDE SEQUENCE [LARGE SCALE GENOMIC DNA]</scope>
    <source>
        <strain evidence="3">SGP1</strain>
    </source>
</reference>
<keyword evidence="2" id="KW-0808">Transferase</keyword>
<dbReference type="RefSeq" id="WP_015555910.1">
    <property type="nucleotide sequence ID" value="NC_021038.1"/>
</dbReference>
<feature type="domain" description="Methyltransferase" evidence="1">
    <location>
        <begin position="55"/>
        <end position="147"/>
    </location>
</feature>
<dbReference type="EMBL" id="FP929056">
    <property type="protein sequence ID" value="CBL27763.1"/>
    <property type="molecule type" value="Genomic_DNA"/>
</dbReference>
<dbReference type="InterPro" id="IPR041698">
    <property type="entry name" value="Methyltransf_25"/>
</dbReference>
<organism evidence="2 3">
    <name type="scientific">Fretibacterium fastidiosum</name>
    <dbReference type="NCBI Taxonomy" id="651822"/>
    <lineage>
        <taxon>Bacteria</taxon>
        <taxon>Thermotogati</taxon>
        <taxon>Synergistota</taxon>
        <taxon>Synergistia</taxon>
        <taxon>Synergistales</taxon>
        <taxon>Aminobacteriaceae</taxon>
        <taxon>Fretibacterium</taxon>
    </lineage>
</organism>
<dbReference type="KEGG" id="sbr:SY1_02400"/>
<proteinExistence type="predicted"/>
<evidence type="ECO:0000313" key="2">
    <source>
        <dbReference type="EMBL" id="CBL27763.1"/>
    </source>
</evidence>
<sequence>MGSIAEARAEGDWYARNMNAANLEEVYRTRLPRVRQYLEAEIGFVRSFLSGRERVLELGAGYGRIVKELAPFTASIVGIELSEASVAFGKEYLKDVPNAELKVMDAHHLHLAAEFDVVLCLQNGLSAMKGDPLNLVRQAVSVLLPGGRALFSSYSPKFWEHRLAWFQEQAEKGLLGAIDPDRTKDGIIVCRDGFEARTFSLEDLEALGNAIGCDHFLEEVDASSVFLVVTKP</sequence>
<dbReference type="GO" id="GO:0032259">
    <property type="term" value="P:methylation"/>
    <property type="evidence" value="ECO:0007669"/>
    <property type="project" value="UniProtKB-KW"/>
</dbReference>
<protein>
    <submittedName>
        <fullName evidence="2">Methylase involved in ubiquinone/menaquinone biosynthesis</fullName>
    </submittedName>
</protein>
<dbReference type="GO" id="GO:0008168">
    <property type="term" value="F:methyltransferase activity"/>
    <property type="evidence" value="ECO:0007669"/>
    <property type="project" value="UniProtKB-KW"/>
</dbReference>
<dbReference type="CDD" id="cd02440">
    <property type="entry name" value="AdoMet_MTases"/>
    <property type="match status" value="1"/>
</dbReference>
<dbReference type="AlphaFoldDB" id="A0AB94IVK0"/>
<keyword evidence="2" id="KW-0830">Ubiquinone</keyword>
<dbReference type="Gene3D" id="3.40.50.150">
    <property type="entry name" value="Vaccinia Virus protein VP39"/>
    <property type="match status" value="1"/>
</dbReference>
<evidence type="ECO:0000313" key="3">
    <source>
        <dbReference type="Proteomes" id="UP000008957"/>
    </source>
</evidence>
<accession>A0AB94IVK0</accession>
<keyword evidence="3" id="KW-1185">Reference proteome</keyword>
<gene>
    <name evidence="2" type="ORF">SY1_02400</name>
</gene>
<reference evidence="2 3" key="2">
    <citation type="submission" date="2010-03" db="EMBL/GenBank/DDBJ databases">
        <authorList>
            <person name="Pajon A."/>
        </authorList>
    </citation>
    <scope>NUCLEOTIDE SEQUENCE [LARGE SCALE GENOMIC DNA]</scope>
    <source>
        <strain evidence="2 3">SGP1</strain>
    </source>
</reference>
<dbReference type="Pfam" id="PF13649">
    <property type="entry name" value="Methyltransf_25"/>
    <property type="match status" value="1"/>
</dbReference>
<dbReference type="Proteomes" id="UP000008957">
    <property type="component" value="Chromosome"/>
</dbReference>